<name>A0A9P8L327_9PEZI</name>
<evidence type="ECO:0000313" key="1">
    <source>
        <dbReference type="EMBL" id="KAH0544736.1"/>
    </source>
</evidence>
<gene>
    <name evidence="1" type="ORF">FGG08_001103</name>
</gene>
<organism evidence="1 2">
    <name type="scientific">Glutinoglossum americanum</name>
    <dbReference type="NCBI Taxonomy" id="1670608"/>
    <lineage>
        <taxon>Eukaryota</taxon>
        <taxon>Fungi</taxon>
        <taxon>Dikarya</taxon>
        <taxon>Ascomycota</taxon>
        <taxon>Pezizomycotina</taxon>
        <taxon>Geoglossomycetes</taxon>
        <taxon>Geoglossales</taxon>
        <taxon>Geoglossaceae</taxon>
        <taxon>Glutinoglossum</taxon>
    </lineage>
</organism>
<reference evidence="1" key="1">
    <citation type="submission" date="2021-03" db="EMBL/GenBank/DDBJ databases">
        <title>Comparative genomics and phylogenomic investigation of the class Geoglossomycetes provide insights into ecological specialization and systematics.</title>
        <authorList>
            <person name="Melie T."/>
            <person name="Pirro S."/>
            <person name="Miller A.N."/>
            <person name="Quandt A."/>
        </authorList>
    </citation>
    <scope>NUCLEOTIDE SEQUENCE</scope>
    <source>
        <strain evidence="1">GBOQ0MN5Z8</strain>
    </source>
</reference>
<accession>A0A9P8L327</accession>
<dbReference type="AlphaFoldDB" id="A0A9P8L327"/>
<proteinExistence type="predicted"/>
<dbReference type="EMBL" id="JAGHQL010000014">
    <property type="protein sequence ID" value="KAH0544736.1"/>
    <property type="molecule type" value="Genomic_DNA"/>
</dbReference>
<dbReference type="Proteomes" id="UP000698800">
    <property type="component" value="Unassembled WGS sequence"/>
</dbReference>
<evidence type="ECO:0000313" key="2">
    <source>
        <dbReference type="Proteomes" id="UP000698800"/>
    </source>
</evidence>
<protein>
    <submittedName>
        <fullName evidence="1">Uncharacterized protein</fullName>
    </submittedName>
</protein>
<keyword evidence="2" id="KW-1185">Reference proteome</keyword>
<sequence length="177" mass="21051">MPVVIRLPSRHNGTAEFFHPNTVSDSFSSEEDTFIHDHHPGRDIVIRENDDGHRGPHDLRFRDLVHDHEGRHGSHELEIQERRSCHNGARSDIEVEEEISVRGRPHDWRRESILVPAKEDGDTVIIVGRRHRSQPPHHRRRFVREEVECEDCYFDLRGGRIWCRSCWRARMEWGCYR</sequence>
<comment type="caution">
    <text evidence="1">The sequence shown here is derived from an EMBL/GenBank/DDBJ whole genome shotgun (WGS) entry which is preliminary data.</text>
</comment>